<dbReference type="Gene3D" id="3.30.160.60">
    <property type="entry name" value="Classic Zinc Finger"/>
    <property type="match status" value="1"/>
</dbReference>
<protein>
    <recommendedName>
        <fullName evidence="2">B box-type domain-containing protein</fullName>
    </recommendedName>
</protein>
<feature type="domain" description="B box-type" evidence="2">
    <location>
        <begin position="73"/>
        <end position="114"/>
    </location>
</feature>
<evidence type="ECO:0000256" key="1">
    <source>
        <dbReference type="PROSITE-ProRule" id="PRU00024"/>
    </source>
</evidence>
<evidence type="ECO:0000259" key="2">
    <source>
        <dbReference type="PROSITE" id="PS50119"/>
    </source>
</evidence>
<dbReference type="GO" id="GO:0008270">
    <property type="term" value="F:zinc ion binding"/>
    <property type="evidence" value="ECO:0007669"/>
    <property type="project" value="UniProtKB-KW"/>
</dbReference>
<dbReference type="SUPFAM" id="SSF101898">
    <property type="entry name" value="NHL repeat"/>
    <property type="match status" value="1"/>
</dbReference>
<keyword evidence="1" id="KW-0863">Zinc-finger</keyword>
<dbReference type="PANTHER" id="PTHR25462">
    <property type="entry name" value="BONUS, ISOFORM C-RELATED"/>
    <property type="match status" value="1"/>
</dbReference>
<dbReference type="OrthoDB" id="6080121at2759"/>
<dbReference type="GO" id="GO:0061630">
    <property type="term" value="F:ubiquitin protein ligase activity"/>
    <property type="evidence" value="ECO:0007669"/>
    <property type="project" value="TreeGrafter"/>
</dbReference>
<name>A0A6J8D4E6_MYTCO</name>
<keyword evidence="4" id="KW-1185">Reference proteome</keyword>
<dbReference type="InterPro" id="IPR000315">
    <property type="entry name" value="Znf_B-box"/>
</dbReference>
<dbReference type="Gene3D" id="2.120.10.30">
    <property type="entry name" value="TolB, C-terminal domain"/>
    <property type="match status" value="1"/>
</dbReference>
<dbReference type="EMBL" id="CACVKT020006795">
    <property type="protein sequence ID" value="CAC5403583.1"/>
    <property type="molecule type" value="Genomic_DNA"/>
</dbReference>
<dbReference type="SUPFAM" id="SSF57845">
    <property type="entry name" value="B-box zinc-binding domain"/>
    <property type="match status" value="1"/>
</dbReference>
<sequence>MGFAQSVQKAQIPIGCQLCDSGTKIEWKCVLCSLLLCSECKDIHLKATNSKDHKIVDIKEVRPKDESKGILSFKEINCPEHNDQLCVLYCKSCDKPICIKCVTKIHKGHDLIDEDDYNDELNEKIKIMKLNESMPTNSHLPRVVPGKVNPQNFDSEMNDVGEQKQKPTIKVTRKYTTDFRQIYAMVSCSYDSLWISDLLQNVIKNVKLKKDNIKIITEFNIPVYDMTTNSNNNLLVSESDESRLKILMKGSGQISRSKYNVEPLCTWGIHVTMNQKIFIGAKTPRSGYRTGSRLVIVMDETGNHLQKYEHDKNNKLLFTLPYRITSTSNGNIWVVDVLDEDGSGRVVVLGQTGNIIRIYNGNPDVTSKERPFNPTCILTTPADNIIVADCLNHTLHILNSEGAFLLYIRTDDEGIRLPHALALSRQGHFYIGCSTPKRSPNSVKANLYQVKYSGF</sequence>
<evidence type="ECO:0000313" key="4">
    <source>
        <dbReference type="Proteomes" id="UP000507470"/>
    </source>
</evidence>
<keyword evidence="1" id="KW-0479">Metal-binding</keyword>
<dbReference type="SMART" id="SM00336">
    <property type="entry name" value="BBOX"/>
    <property type="match status" value="2"/>
</dbReference>
<reference evidence="3 4" key="1">
    <citation type="submission" date="2020-06" db="EMBL/GenBank/DDBJ databases">
        <authorList>
            <person name="Li R."/>
            <person name="Bekaert M."/>
        </authorList>
    </citation>
    <scope>NUCLEOTIDE SEQUENCE [LARGE SCALE GENOMIC DNA]</scope>
    <source>
        <strain evidence="4">wild</strain>
    </source>
</reference>
<dbReference type="Proteomes" id="UP000507470">
    <property type="component" value="Unassembled WGS sequence"/>
</dbReference>
<dbReference type="Pfam" id="PF00643">
    <property type="entry name" value="zf-B_box"/>
    <property type="match status" value="1"/>
</dbReference>
<dbReference type="PANTHER" id="PTHR25462:SF229">
    <property type="entry name" value="TRANSCRIPTION INTERMEDIARY FACTOR 1-BETA"/>
    <property type="match status" value="1"/>
</dbReference>
<dbReference type="GO" id="GO:0006513">
    <property type="term" value="P:protein monoubiquitination"/>
    <property type="evidence" value="ECO:0007669"/>
    <property type="project" value="TreeGrafter"/>
</dbReference>
<dbReference type="CDD" id="cd19757">
    <property type="entry name" value="Bbox1"/>
    <property type="match status" value="1"/>
</dbReference>
<dbReference type="AlphaFoldDB" id="A0A6J8D4E6"/>
<organism evidence="3 4">
    <name type="scientific">Mytilus coruscus</name>
    <name type="common">Sea mussel</name>
    <dbReference type="NCBI Taxonomy" id="42192"/>
    <lineage>
        <taxon>Eukaryota</taxon>
        <taxon>Metazoa</taxon>
        <taxon>Spiralia</taxon>
        <taxon>Lophotrochozoa</taxon>
        <taxon>Mollusca</taxon>
        <taxon>Bivalvia</taxon>
        <taxon>Autobranchia</taxon>
        <taxon>Pteriomorphia</taxon>
        <taxon>Mytilida</taxon>
        <taxon>Mytiloidea</taxon>
        <taxon>Mytilidae</taxon>
        <taxon>Mytilinae</taxon>
        <taxon>Mytilus</taxon>
    </lineage>
</organism>
<dbReference type="InterPro" id="IPR047153">
    <property type="entry name" value="TRIM45/56/19-like"/>
</dbReference>
<dbReference type="PROSITE" id="PS50119">
    <property type="entry name" value="ZF_BBOX"/>
    <property type="match status" value="1"/>
</dbReference>
<evidence type="ECO:0000313" key="3">
    <source>
        <dbReference type="EMBL" id="CAC5403583.1"/>
    </source>
</evidence>
<accession>A0A6J8D4E6</accession>
<proteinExistence type="predicted"/>
<keyword evidence="1" id="KW-0862">Zinc</keyword>
<gene>
    <name evidence="3" type="ORF">MCOR_37461</name>
</gene>
<dbReference type="InterPro" id="IPR011042">
    <property type="entry name" value="6-blade_b-propeller_TolB-like"/>
</dbReference>